<keyword evidence="3" id="KW-1185">Reference proteome</keyword>
<dbReference type="Proteomes" id="UP001057702">
    <property type="component" value="Unassembled WGS sequence"/>
</dbReference>
<evidence type="ECO:0000313" key="3">
    <source>
        <dbReference type="Proteomes" id="UP001057702"/>
    </source>
</evidence>
<feature type="domain" description="Tc1-like transposase DDE" evidence="1">
    <location>
        <begin position="1"/>
        <end position="63"/>
    </location>
</feature>
<reference evidence="2" key="1">
    <citation type="submission" date="2022-06" db="EMBL/GenBank/DDBJ databases">
        <title>Draft genome sequence of Streptomyces sp. RB6PN25 isolated from peat swamp forest in Thailand.</title>
        <authorList>
            <person name="Duangmal K."/>
            <person name="Klaysubun C."/>
        </authorList>
    </citation>
    <scope>NUCLEOTIDE SEQUENCE</scope>
    <source>
        <strain evidence="2">RB6PN25</strain>
    </source>
</reference>
<proteinExistence type="predicted"/>
<dbReference type="Gene3D" id="3.30.420.10">
    <property type="entry name" value="Ribonuclease H-like superfamily/Ribonuclease H"/>
    <property type="match status" value="1"/>
</dbReference>
<dbReference type="EMBL" id="JANFNG010000005">
    <property type="protein sequence ID" value="MCQ4080773.1"/>
    <property type="molecule type" value="Genomic_DNA"/>
</dbReference>
<name>A0ABT1PSX1_9ACTN</name>
<dbReference type="InterPro" id="IPR036397">
    <property type="entry name" value="RNaseH_sf"/>
</dbReference>
<dbReference type="InterPro" id="IPR038717">
    <property type="entry name" value="Tc1-like_DDE_dom"/>
</dbReference>
<evidence type="ECO:0000259" key="1">
    <source>
        <dbReference type="Pfam" id="PF13358"/>
    </source>
</evidence>
<sequence length="99" mass="11172">MLIWDNLSSHRSRPMRAFIARSTWLTVVYLPPYAPDLNPVEGSWAHLKNGPLANLGARSLDELLHTARRGLRHIQYQPKLLTGFLTATGLKWDAQPSTP</sequence>
<organism evidence="2 3">
    <name type="scientific">Streptomyces humicola</name>
    <dbReference type="NCBI Taxonomy" id="2953240"/>
    <lineage>
        <taxon>Bacteria</taxon>
        <taxon>Bacillati</taxon>
        <taxon>Actinomycetota</taxon>
        <taxon>Actinomycetes</taxon>
        <taxon>Kitasatosporales</taxon>
        <taxon>Streptomycetaceae</taxon>
        <taxon>Streptomyces</taxon>
    </lineage>
</organism>
<accession>A0ABT1PSX1</accession>
<protein>
    <submittedName>
        <fullName evidence="2">Transposase</fullName>
    </submittedName>
</protein>
<gene>
    <name evidence="2" type="ORF">NGB36_09190</name>
</gene>
<dbReference type="Pfam" id="PF13358">
    <property type="entry name" value="DDE_3"/>
    <property type="match status" value="1"/>
</dbReference>
<comment type="caution">
    <text evidence="2">The sequence shown here is derived from an EMBL/GenBank/DDBJ whole genome shotgun (WGS) entry which is preliminary data.</text>
</comment>
<evidence type="ECO:0000313" key="2">
    <source>
        <dbReference type="EMBL" id="MCQ4080773.1"/>
    </source>
</evidence>